<comment type="caution">
    <text evidence="9">The sequence shown here is derived from an EMBL/GenBank/DDBJ whole genome shotgun (WGS) entry which is preliminary data.</text>
</comment>
<evidence type="ECO:0000313" key="9">
    <source>
        <dbReference type="EMBL" id="KAK4796061.1"/>
    </source>
</evidence>
<evidence type="ECO:0000256" key="7">
    <source>
        <dbReference type="SAM" id="MobiDB-lite"/>
    </source>
</evidence>
<evidence type="ECO:0000256" key="2">
    <source>
        <dbReference type="ARBA" id="ARBA00022473"/>
    </source>
</evidence>
<dbReference type="InterPro" id="IPR006447">
    <property type="entry name" value="Myb_dom_plants"/>
</dbReference>
<dbReference type="Pfam" id="PF00249">
    <property type="entry name" value="Myb_DNA-binding"/>
    <property type="match status" value="1"/>
</dbReference>
<dbReference type="InterPro" id="IPR001005">
    <property type="entry name" value="SANT/Myb"/>
</dbReference>
<accession>A0AAN7LZ88</accession>
<sequence length="305" mass="34854">MELFPAQPDLSLQISPPNAKSSSAWRRPSNNDANSFQFWNKIQSFSLTPNSPFHLSLSNQQDSNSIQKTAINVGIRSSTSFLPLQHQHHQQHHQQHQGQLTMREEHLSFFMPIKGIPLYNHQNPYILTPNSNLLPEQANPISAGSRTISLHSHHRQRLYSRFPTKRSVRAPRMRWTTSLHTRFVHAVELLGGHERATPKSVLELMDVKDLTLAHVKSHLQMYRTVKTTDQDHRISHGLPWITQSREANWLQHEGDASSHLGANSPSFERKDSTTDCWSYDRTSEASSPSPNKKPNLEFTLGRMSS</sequence>
<dbReference type="GO" id="GO:0006355">
    <property type="term" value="P:regulation of DNA-templated transcription"/>
    <property type="evidence" value="ECO:0007669"/>
    <property type="project" value="InterPro"/>
</dbReference>
<dbReference type="SUPFAM" id="SSF46689">
    <property type="entry name" value="Homeodomain-like"/>
    <property type="match status" value="1"/>
</dbReference>
<evidence type="ECO:0000256" key="1">
    <source>
        <dbReference type="ARBA" id="ARBA00004123"/>
    </source>
</evidence>
<feature type="domain" description="Myb-like" evidence="8">
    <location>
        <begin position="172"/>
        <end position="223"/>
    </location>
</feature>
<evidence type="ECO:0000256" key="6">
    <source>
        <dbReference type="ARBA" id="ARBA00023242"/>
    </source>
</evidence>
<dbReference type="InterPro" id="IPR009057">
    <property type="entry name" value="Homeodomain-like_sf"/>
</dbReference>
<reference evidence="9 10" key="1">
    <citation type="journal article" date="2023" name="Hortic Res">
        <title>Pangenome of water caltrop reveals structural variations and asymmetric subgenome divergence after allopolyploidization.</title>
        <authorList>
            <person name="Zhang X."/>
            <person name="Chen Y."/>
            <person name="Wang L."/>
            <person name="Yuan Y."/>
            <person name="Fang M."/>
            <person name="Shi L."/>
            <person name="Lu R."/>
            <person name="Comes H.P."/>
            <person name="Ma Y."/>
            <person name="Chen Y."/>
            <person name="Huang G."/>
            <person name="Zhou Y."/>
            <person name="Zheng Z."/>
            <person name="Qiu Y."/>
        </authorList>
    </citation>
    <scope>NUCLEOTIDE SEQUENCE [LARGE SCALE GENOMIC DNA]</scope>
    <source>
        <strain evidence="9">F231</strain>
    </source>
</reference>
<dbReference type="GO" id="GO:0005634">
    <property type="term" value="C:nucleus"/>
    <property type="evidence" value="ECO:0007669"/>
    <property type="project" value="UniProtKB-SubCell"/>
</dbReference>
<gene>
    <name evidence="9" type="ORF">SAY86_028387</name>
</gene>
<evidence type="ECO:0000256" key="5">
    <source>
        <dbReference type="ARBA" id="ARBA00023163"/>
    </source>
</evidence>
<dbReference type="InterPro" id="IPR044847">
    <property type="entry name" value="KAN_fam"/>
</dbReference>
<proteinExistence type="predicted"/>
<feature type="region of interest" description="Disordered" evidence="7">
    <location>
        <begin position="1"/>
        <end position="28"/>
    </location>
</feature>
<dbReference type="GO" id="GO:0010158">
    <property type="term" value="P:abaxial cell fate specification"/>
    <property type="evidence" value="ECO:0007669"/>
    <property type="project" value="InterPro"/>
</dbReference>
<feature type="region of interest" description="Disordered" evidence="7">
    <location>
        <begin position="255"/>
        <end position="305"/>
    </location>
</feature>
<keyword evidence="6" id="KW-0539">Nucleus</keyword>
<dbReference type="GO" id="GO:0000976">
    <property type="term" value="F:transcription cis-regulatory region binding"/>
    <property type="evidence" value="ECO:0007669"/>
    <property type="project" value="InterPro"/>
</dbReference>
<evidence type="ECO:0000259" key="8">
    <source>
        <dbReference type="Pfam" id="PF00249"/>
    </source>
</evidence>
<feature type="compositionally biased region" description="Polar residues" evidence="7">
    <location>
        <begin position="10"/>
        <end position="28"/>
    </location>
</feature>
<keyword evidence="2" id="KW-0217">Developmental protein</keyword>
<keyword evidence="10" id="KW-1185">Reference proteome</keyword>
<dbReference type="Gene3D" id="1.10.10.60">
    <property type="entry name" value="Homeodomain-like"/>
    <property type="match status" value="1"/>
</dbReference>
<dbReference type="Proteomes" id="UP001346149">
    <property type="component" value="Unassembled WGS sequence"/>
</dbReference>
<evidence type="ECO:0000313" key="10">
    <source>
        <dbReference type="Proteomes" id="UP001346149"/>
    </source>
</evidence>
<dbReference type="AlphaFoldDB" id="A0AAN7LZ88"/>
<keyword evidence="4" id="KW-0805">Transcription regulation</keyword>
<keyword evidence="5" id="KW-0804">Transcription</keyword>
<dbReference type="FunFam" id="1.10.10.60:FF:000002">
    <property type="entry name" value="Myb family transcription factor"/>
    <property type="match status" value="1"/>
</dbReference>
<comment type="subcellular location">
    <subcellularLocation>
        <location evidence="1">Nucleus</location>
    </subcellularLocation>
</comment>
<organism evidence="9 10">
    <name type="scientific">Trapa natans</name>
    <name type="common">Water chestnut</name>
    <dbReference type="NCBI Taxonomy" id="22666"/>
    <lineage>
        <taxon>Eukaryota</taxon>
        <taxon>Viridiplantae</taxon>
        <taxon>Streptophyta</taxon>
        <taxon>Embryophyta</taxon>
        <taxon>Tracheophyta</taxon>
        <taxon>Spermatophyta</taxon>
        <taxon>Magnoliopsida</taxon>
        <taxon>eudicotyledons</taxon>
        <taxon>Gunneridae</taxon>
        <taxon>Pentapetalae</taxon>
        <taxon>rosids</taxon>
        <taxon>malvids</taxon>
        <taxon>Myrtales</taxon>
        <taxon>Lythraceae</taxon>
        <taxon>Trapa</taxon>
    </lineage>
</organism>
<keyword evidence="3" id="KW-0221">Differentiation</keyword>
<protein>
    <recommendedName>
        <fullName evidence="8">Myb-like domain-containing protein</fullName>
    </recommendedName>
</protein>
<name>A0AAN7LZ88_TRANT</name>
<dbReference type="PANTHER" id="PTHR31496">
    <property type="entry name" value="TRANSCRIPTION FACTOR KAN2-RELATED"/>
    <property type="match status" value="1"/>
</dbReference>
<evidence type="ECO:0000256" key="3">
    <source>
        <dbReference type="ARBA" id="ARBA00022782"/>
    </source>
</evidence>
<evidence type="ECO:0000256" key="4">
    <source>
        <dbReference type="ARBA" id="ARBA00023015"/>
    </source>
</evidence>
<dbReference type="NCBIfam" id="TIGR01557">
    <property type="entry name" value="myb_SHAQKYF"/>
    <property type="match status" value="1"/>
</dbReference>
<dbReference type="EMBL" id="JAXQNO010000006">
    <property type="protein sequence ID" value="KAK4796061.1"/>
    <property type="molecule type" value="Genomic_DNA"/>
</dbReference>
<dbReference type="PANTHER" id="PTHR31496:SF3">
    <property type="entry name" value="TRANSCRIPTION REPRESSOR KAN1"/>
    <property type="match status" value="1"/>
</dbReference>